<evidence type="ECO:0000256" key="1">
    <source>
        <dbReference type="SAM" id="MobiDB-lite"/>
    </source>
</evidence>
<gene>
    <name evidence="2" type="ORF">ILYODFUR_030674</name>
</gene>
<organism evidence="2 3">
    <name type="scientific">Ilyodon furcidens</name>
    <name type="common">goldbreast splitfin</name>
    <dbReference type="NCBI Taxonomy" id="33524"/>
    <lineage>
        <taxon>Eukaryota</taxon>
        <taxon>Metazoa</taxon>
        <taxon>Chordata</taxon>
        <taxon>Craniata</taxon>
        <taxon>Vertebrata</taxon>
        <taxon>Euteleostomi</taxon>
        <taxon>Actinopterygii</taxon>
        <taxon>Neopterygii</taxon>
        <taxon>Teleostei</taxon>
        <taxon>Neoteleostei</taxon>
        <taxon>Acanthomorphata</taxon>
        <taxon>Ovalentaria</taxon>
        <taxon>Atherinomorphae</taxon>
        <taxon>Cyprinodontiformes</taxon>
        <taxon>Goodeidae</taxon>
        <taxon>Ilyodon</taxon>
    </lineage>
</organism>
<reference evidence="2 3" key="1">
    <citation type="submission" date="2021-06" db="EMBL/GenBank/DDBJ databases">
        <authorList>
            <person name="Palmer J.M."/>
        </authorList>
    </citation>
    <scope>NUCLEOTIDE SEQUENCE [LARGE SCALE GENOMIC DNA]</scope>
    <source>
        <strain evidence="3">if_2019</strain>
        <tissue evidence="2">Muscle</tissue>
    </source>
</reference>
<comment type="caution">
    <text evidence="2">The sequence shown here is derived from an EMBL/GenBank/DDBJ whole genome shotgun (WGS) entry which is preliminary data.</text>
</comment>
<evidence type="ECO:0000313" key="3">
    <source>
        <dbReference type="Proteomes" id="UP001482620"/>
    </source>
</evidence>
<dbReference type="Proteomes" id="UP001482620">
    <property type="component" value="Unassembled WGS sequence"/>
</dbReference>
<feature type="region of interest" description="Disordered" evidence="1">
    <location>
        <begin position="1"/>
        <end position="80"/>
    </location>
</feature>
<protein>
    <submittedName>
        <fullName evidence="2">Uncharacterized protein</fullName>
    </submittedName>
</protein>
<keyword evidence="3" id="KW-1185">Reference proteome</keyword>
<name>A0ABV0V868_9TELE</name>
<feature type="compositionally biased region" description="Basic and acidic residues" evidence="1">
    <location>
        <begin position="17"/>
        <end position="28"/>
    </location>
</feature>
<proteinExistence type="predicted"/>
<sequence>MSPNPNPTNPLPTWAHPTDEHHLQKADGDTPTQRKLHTWPTLQGTPRRILPPTTQCAATARQGPHTTPPQPPPTSPTGQTPPCFCFFSFFIIERSLKNPS</sequence>
<feature type="compositionally biased region" description="Pro residues" evidence="1">
    <location>
        <begin position="66"/>
        <end position="75"/>
    </location>
</feature>
<evidence type="ECO:0000313" key="2">
    <source>
        <dbReference type="EMBL" id="MEQ2253299.1"/>
    </source>
</evidence>
<feature type="compositionally biased region" description="Pro residues" evidence="1">
    <location>
        <begin position="1"/>
        <end position="10"/>
    </location>
</feature>
<accession>A0ABV0V868</accession>
<dbReference type="EMBL" id="JAHRIQ010097289">
    <property type="protein sequence ID" value="MEQ2253299.1"/>
    <property type="molecule type" value="Genomic_DNA"/>
</dbReference>